<feature type="binding site" evidence="7">
    <location>
        <begin position="709"/>
        <end position="713"/>
    </location>
    <ligand>
        <name>ATP</name>
        <dbReference type="ChEBI" id="CHEBI:30616"/>
    </ligand>
</feature>
<dbReference type="Gene3D" id="1.10.135.10">
    <property type="entry name" value="ATP:guanido phosphotransferase, N-terminal domain"/>
    <property type="match status" value="4"/>
</dbReference>
<feature type="binding site" evidence="7">
    <location>
        <begin position="1722"/>
        <end position="1726"/>
    </location>
    <ligand>
        <name>ATP</name>
        <dbReference type="ChEBI" id="CHEBI:30616"/>
    </ligand>
</feature>
<feature type="domain" description="Phosphagen kinase N-terminal" evidence="10">
    <location>
        <begin position="202"/>
        <end position="291"/>
    </location>
</feature>
<feature type="binding site" evidence="7">
    <location>
        <begin position="487"/>
        <end position="491"/>
    </location>
    <ligand>
        <name>ATP</name>
        <dbReference type="ChEBI" id="CHEBI:30616"/>
    </ligand>
</feature>
<feature type="domain" description="Phosphagen kinase C-terminal" evidence="11">
    <location>
        <begin position="706"/>
        <end position="954"/>
    </location>
</feature>
<feature type="binding site" evidence="7">
    <location>
        <begin position="516"/>
        <end position="521"/>
    </location>
    <ligand>
        <name>ATP</name>
        <dbReference type="ChEBI" id="CHEBI:30616"/>
    </ligand>
</feature>
<protein>
    <recommendedName>
        <fullName evidence="14">Creatine kinase</fullName>
    </recommendedName>
</protein>
<dbReference type="PROSITE" id="PS51510">
    <property type="entry name" value="PHOSPHAGEN_KINASE_C"/>
    <property type="match status" value="4"/>
</dbReference>
<keyword evidence="2 7" id="KW-0808">Transferase</keyword>
<feature type="domain" description="Phosphagen kinase C-terminal" evidence="11">
    <location>
        <begin position="1125"/>
        <end position="1372"/>
    </location>
</feature>
<evidence type="ECO:0000256" key="6">
    <source>
        <dbReference type="PROSITE-ProRule" id="PRU00842"/>
    </source>
</evidence>
<keyword evidence="13" id="KW-1185">Reference proteome</keyword>
<name>A0ABN9R125_9DINO</name>
<dbReference type="PANTHER" id="PTHR11547">
    <property type="entry name" value="ARGININE OR CREATINE KINASE"/>
    <property type="match status" value="1"/>
</dbReference>
<evidence type="ECO:0000256" key="1">
    <source>
        <dbReference type="ARBA" id="ARBA00006798"/>
    </source>
</evidence>
<gene>
    <name evidence="12" type="ORF">PCOR1329_LOCUS16701</name>
</gene>
<feature type="binding site" evidence="7">
    <location>
        <begin position="1128"/>
        <end position="1132"/>
    </location>
    <ligand>
        <name>ATP</name>
        <dbReference type="ChEBI" id="CHEBI:30616"/>
    </ligand>
</feature>
<evidence type="ECO:0000256" key="7">
    <source>
        <dbReference type="PROSITE-ProRule" id="PRU00843"/>
    </source>
</evidence>
<sequence>MDVTVLGADGLPEKAYISIRAGEVRKQVQYKPGVVFDLKTAPKHFVLDVFEKVGSRQVDLSDLPGPVGDADARQVVLKLSGRDGSPISLDVRVKVGDPAEAEGQRKGTQRVSRHQAALQARGYLDSCGVQKVLQSMVHQLLTEQPADALGFMTAHLQELASKRAAPEATVAPQASAPAAAPPPPAGGGAGPVLDAAEESEQGFPTDGSAPLPDLSGHHSVMAGVLKLDPAAYSRLQALRSAAGVTLARCIKPGVDNKGHPMVRTVGLVAGDPSCFEVFKDVFDPVIRELHPGFSPGSQHPAELEASGVSDLPLDESGSRVVSVQVAGSRSLSGGLRMPTAAAREELCEAERLLSGALCSLGGRLEGVYHPFAGMQEDEHHELRSAGLLFEEPDSAILHSAGYGRCWPHGRGVFVGKGKDFFAWVNEADHLKIFSQQPSGDLKQAFERFVCVERSLGELLKASGHDYAFDGRLGFLNSCPSNIGTALHVSATLRLPLLGARSKEFRARCKALSLQARSRGGPGGLQELSNYKRLGCSAVAQVNSLIDGCRELTALEARLAAGEEPSEVLREGPPVPAPLPAEAAGAGPAAGGGLAEALPDLAGKHSMAADVLRADPGIYERLKTQKTAMGVSLTTCIKSCLENSGHPMIKTIGAVAGDDLCYSTFKDFFDPVIKLRHPGWDSCAAHPTDLDWSKVSGEPLDPDEAGRVVSVRARIARNLQGIRMPPACSLEERREVERVVAQSLRTMPGEYFPLRGSSSYPPKPEGMSAADEERLEAEHLLFDEPDSQVLLSSGFGRDWPDARGVFVGEDRQLLVWVNESDHLRMQAMQGGSDLKAVFGRLCELLAGTEVALKATGHSFAKSSNLGFLGACPSNLGTCLAASAIIRIPLLSAEPQFRAICRQLRLQAHLGIGGGLTVAEGVWEVLNSDRLGCSEVEQVNTVISGCRALLSAESRLARGEALEPLPAQLAAPTPCGSARSHSTTAAPHDEQDEGYDEDPGLGVLEFPGFPADSCPEELPILDRHHSLMANVLKGDPSIYSRLRALRTSMDVSLARCIKTGMDNGGHPMISTMGLVAGDAECYDLFAPLFDPVIRERHAGFDRARDHHVSCLDAGAVVVGDLDPVGDYVTKVQVWVCRNVQGLKFPPAASEPEKIEAEKMITTALLSVPGLGGQYHPLRGSHSYAALPGDMSEETEQLLTQKGLMMKVPDSNVVLSTGAGKHWPKARGVFTADEYQTVAFVNQESHLRLRCSRDGADLRGTFARLCEVERGVREALRADSLRFAEDVRLGHLVTSLADLGTAMRAEVFVRLRLLPKRPRFKELCQRCNVIARATAEGGAGLVCVWNSQTLGSTEADQVNAVIRAVSHFVSLEAQLQQGREVDLQAPLPEPSLSGDEAVVERMRSRARSVLGHAANDGSLESALQMLLPQGQEADIEDVRGWARSTLLQAANDGRLESVLKEMLPERGEEKDESSESREMAKKHLLGALEDGRLQAAIETIVSESQAGQEDDSIDSVKERARVALRDALQTGDLEAIFQRIREPDTGQPEDDIHSMKDRARVALSDALVNGKLEGILQEAVLQVEEFSEDVPGLGSADMPGFPADACPEVMPDLASHNSIMATTLRSEPAIYESLKGLSTKFGVTLARCIKPGMDNKGHPMVKTLGLVAGDEECYELFESLFNPVISARHGGFDPSTGSRHPAGLESAGAVGEGALLDPSGRLVVSASVQAGRNVKGACFLPAASRLQRLEVHGLCVGALKSLGGDLAGEYTPLAGMDQAARSRLASEGLLFDMPDSPYTLASGFGRHWPEARGVFTNAAHTLTAWVNQEDHLLISASEQGAGIWEAFARFVRAEGAIQESLQSQGRGYARSEALGVLTADPSKAGSGGFQARVSARLNLVSGQADFKAVCKGLKVAVKESDELGVWSISKTGFLGQSEMEVVLAVAGACQKLVEMELALERGEGSA</sequence>
<dbReference type="Gene3D" id="3.30.590.10">
    <property type="entry name" value="Glutamine synthetase/guanido kinase, catalytic domain"/>
    <property type="match status" value="4"/>
</dbReference>
<evidence type="ECO:0008006" key="14">
    <source>
        <dbReference type="Google" id="ProtNLM"/>
    </source>
</evidence>
<feature type="binding site" evidence="7">
    <location>
        <begin position="879"/>
        <end position="883"/>
    </location>
    <ligand>
        <name>ATP</name>
        <dbReference type="ChEBI" id="CHEBI:30616"/>
    </ligand>
</feature>
<evidence type="ECO:0000256" key="4">
    <source>
        <dbReference type="ARBA" id="ARBA00022777"/>
    </source>
</evidence>
<evidence type="ECO:0000256" key="2">
    <source>
        <dbReference type="ARBA" id="ARBA00022679"/>
    </source>
</evidence>
<feature type="binding site" evidence="7">
    <location>
        <begin position="1886"/>
        <end position="1890"/>
    </location>
    <ligand>
        <name>ATP</name>
        <dbReference type="ChEBI" id="CHEBI:30616"/>
    </ligand>
</feature>
<evidence type="ECO:0000259" key="11">
    <source>
        <dbReference type="PROSITE" id="PS51510"/>
    </source>
</evidence>
<dbReference type="InterPro" id="IPR022414">
    <property type="entry name" value="ATP-guanido_PTrfase_cat"/>
</dbReference>
<feature type="binding site" evidence="7">
    <location>
        <begin position="1301"/>
        <end position="1305"/>
    </location>
    <ligand>
        <name>ATP</name>
        <dbReference type="ChEBI" id="CHEBI:30616"/>
    </ligand>
</feature>
<keyword evidence="4 7" id="KW-0418">Kinase</keyword>
<comment type="similarity">
    <text evidence="1 6 8">Belongs to the ATP:guanido phosphotransferase family.</text>
</comment>
<feature type="domain" description="Phosphagen kinase N-terminal" evidence="10">
    <location>
        <begin position="1599"/>
        <end position="1687"/>
    </location>
</feature>
<comment type="caution">
    <text evidence="12">The sequence shown here is derived from an EMBL/GenBank/DDBJ whole genome shotgun (WGS) entry which is preliminary data.</text>
</comment>
<evidence type="ECO:0000256" key="5">
    <source>
        <dbReference type="ARBA" id="ARBA00022840"/>
    </source>
</evidence>
<feature type="domain" description="Phosphagen kinase N-terminal" evidence="10">
    <location>
        <begin position="1008"/>
        <end position="1096"/>
    </location>
</feature>
<dbReference type="PANTHER" id="PTHR11547:SF38">
    <property type="entry name" value="ARGININE KINASE 1-RELATED"/>
    <property type="match status" value="1"/>
</dbReference>
<evidence type="ECO:0000256" key="9">
    <source>
        <dbReference type="SAM" id="MobiDB-lite"/>
    </source>
</evidence>
<reference evidence="12" key="1">
    <citation type="submission" date="2023-10" db="EMBL/GenBank/DDBJ databases">
        <authorList>
            <person name="Chen Y."/>
            <person name="Shah S."/>
            <person name="Dougan E. K."/>
            <person name="Thang M."/>
            <person name="Chan C."/>
        </authorList>
    </citation>
    <scope>NUCLEOTIDE SEQUENCE [LARGE SCALE GENOMIC DNA]</scope>
</reference>
<dbReference type="Proteomes" id="UP001189429">
    <property type="component" value="Unassembled WGS sequence"/>
</dbReference>
<feature type="binding site" evidence="7">
    <location>
        <position position="778"/>
    </location>
    <ligand>
        <name>ATP</name>
        <dbReference type="ChEBI" id="CHEBI:30616"/>
    </ligand>
</feature>
<feature type="domain" description="Phosphagen kinase C-terminal" evidence="11">
    <location>
        <begin position="1719"/>
        <end position="1956"/>
    </location>
</feature>
<feature type="binding site" evidence="7">
    <location>
        <begin position="322"/>
        <end position="326"/>
    </location>
    <ligand>
        <name>ATP</name>
        <dbReference type="ChEBI" id="CHEBI:30616"/>
    </ligand>
</feature>
<dbReference type="InterPro" id="IPR036802">
    <property type="entry name" value="ATP-guanido_PTrfase_N_sf"/>
</dbReference>
<proteinExistence type="inferred from homology"/>
<evidence type="ECO:0000259" key="10">
    <source>
        <dbReference type="PROSITE" id="PS51509"/>
    </source>
</evidence>
<dbReference type="Pfam" id="PF00217">
    <property type="entry name" value="ATP-gua_Ptrans"/>
    <property type="match status" value="4"/>
</dbReference>
<keyword evidence="5 7" id="KW-0067">ATP-binding</keyword>
<dbReference type="InterPro" id="IPR014746">
    <property type="entry name" value="Gln_synth/guanido_kin_cat_dom"/>
</dbReference>
<feature type="binding site" evidence="7">
    <location>
        <position position="823"/>
    </location>
    <ligand>
        <name>ATP</name>
        <dbReference type="ChEBI" id="CHEBI:30616"/>
    </ligand>
</feature>
<comment type="caution">
    <text evidence="7">Lacks conserved residue(s) required for the propagation of feature annotation.</text>
</comment>
<evidence type="ECO:0000313" key="13">
    <source>
        <dbReference type="Proteomes" id="UP001189429"/>
    </source>
</evidence>
<dbReference type="Pfam" id="PF02807">
    <property type="entry name" value="ATP-gua_PtransN"/>
    <property type="match status" value="4"/>
</dbReference>
<feature type="region of interest" description="Disordered" evidence="9">
    <location>
        <begin position="562"/>
        <end position="587"/>
    </location>
</feature>
<evidence type="ECO:0000256" key="3">
    <source>
        <dbReference type="ARBA" id="ARBA00022741"/>
    </source>
</evidence>
<dbReference type="InterPro" id="IPR000749">
    <property type="entry name" value="ATP-guanido_PTrfase"/>
</dbReference>
<feature type="binding site" evidence="7">
    <location>
        <begin position="1329"/>
        <end position="1334"/>
    </location>
    <ligand>
        <name>ATP</name>
        <dbReference type="ChEBI" id="CHEBI:30616"/>
    </ligand>
</feature>
<dbReference type="EMBL" id="CAUYUJ010005131">
    <property type="protein sequence ID" value="CAK0812402.1"/>
    <property type="molecule type" value="Genomic_DNA"/>
</dbReference>
<dbReference type="PROSITE" id="PS00112">
    <property type="entry name" value="PHOSPHAGEN_KINASE"/>
    <property type="match status" value="2"/>
</dbReference>
<dbReference type="InterPro" id="IPR022413">
    <property type="entry name" value="ATP-guanido_PTrfase_N"/>
</dbReference>
<feature type="domain" description="Phosphagen kinase N-terminal" evidence="10">
    <location>
        <begin position="587"/>
        <end position="677"/>
    </location>
</feature>
<dbReference type="PROSITE" id="PS51509">
    <property type="entry name" value="PHOSPHAGEN_KINASE_N"/>
    <property type="match status" value="4"/>
</dbReference>
<feature type="domain" description="Phosphagen kinase C-terminal" evidence="11">
    <location>
        <begin position="319"/>
        <end position="558"/>
    </location>
</feature>
<dbReference type="SUPFAM" id="SSF48034">
    <property type="entry name" value="Guanido kinase N-terminal domain"/>
    <property type="match status" value="4"/>
</dbReference>
<dbReference type="InterPro" id="IPR022415">
    <property type="entry name" value="ATP-guanido_PTrfase_AS"/>
</dbReference>
<evidence type="ECO:0000256" key="8">
    <source>
        <dbReference type="RuleBase" id="RU000505"/>
    </source>
</evidence>
<feature type="binding site" evidence="7">
    <location>
        <begin position="1915"/>
        <end position="1920"/>
    </location>
    <ligand>
        <name>ATP</name>
        <dbReference type="ChEBI" id="CHEBI:30616"/>
    </ligand>
</feature>
<feature type="binding site" evidence="7">
    <location>
        <position position="1245"/>
    </location>
    <ligand>
        <name>ATP</name>
        <dbReference type="ChEBI" id="CHEBI:30616"/>
    </ligand>
</feature>
<keyword evidence="3 7" id="KW-0547">Nucleotide-binding</keyword>
<dbReference type="CDD" id="cd22961">
    <property type="entry name" value="DD_TEX55-like"/>
    <property type="match status" value="1"/>
</dbReference>
<feature type="binding site" evidence="7">
    <location>
        <begin position="907"/>
        <end position="912"/>
    </location>
    <ligand>
        <name>ATP</name>
        <dbReference type="ChEBI" id="CHEBI:30616"/>
    </ligand>
</feature>
<dbReference type="SUPFAM" id="SSF55931">
    <property type="entry name" value="Glutamine synthetase/guanido kinase"/>
    <property type="match status" value="4"/>
</dbReference>
<feature type="region of interest" description="Disordered" evidence="9">
    <location>
        <begin position="968"/>
        <end position="994"/>
    </location>
</feature>
<feature type="region of interest" description="Disordered" evidence="9">
    <location>
        <begin position="163"/>
        <end position="193"/>
    </location>
</feature>
<accession>A0ABN9R125</accession>
<organism evidence="12 13">
    <name type="scientific">Prorocentrum cordatum</name>
    <dbReference type="NCBI Taxonomy" id="2364126"/>
    <lineage>
        <taxon>Eukaryota</taxon>
        <taxon>Sar</taxon>
        <taxon>Alveolata</taxon>
        <taxon>Dinophyceae</taxon>
        <taxon>Prorocentrales</taxon>
        <taxon>Prorocentraceae</taxon>
        <taxon>Prorocentrum</taxon>
    </lineage>
</organism>
<evidence type="ECO:0000313" key="12">
    <source>
        <dbReference type="EMBL" id="CAK0812402.1"/>
    </source>
</evidence>